<sequence length="108" mass="12493">MYERRIGGTDESDRRVNEWLHQHMDDESFHKLCYDSSITTRRINDYLNKNGNDYMLQIDPFRGMTPLHILAMNPHAPAECIAALLDCNVEAAFCLVNEQKTPLEARVP</sequence>
<evidence type="ECO:0000313" key="1">
    <source>
        <dbReference type="EMBL" id="CAE0466315.1"/>
    </source>
</evidence>
<proteinExistence type="predicted"/>
<organism evidence="1">
    <name type="scientific">Chaetoceros debilis</name>
    <dbReference type="NCBI Taxonomy" id="122233"/>
    <lineage>
        <taxon>Eukaryota</taxon>
        <taxon>Sar</taxon>
        <taxon>Stramenopiles</taxon>
        <taxon>Ochrophyta</taxon>
        <taxon>Bacillariophyta</taxon>
        <taxon>Coscinodiscophyceae</taxon>
        <taxon>Chaetocerotophycidae</taxon>
        <taxon>Chaetocerotales</taxon>
        <taxon>Chaetocerotaceae</taxon>
        <taxon>Chaetoceros</taxon>
    </lineage>
</organism>
<dbReference type="AlphaFoldDB" id="A0A7S3V9K1"/>
<reference evidence="1" key="1">
    <citation type="submission" date="2021-01" db="EMBL/GenBank/DDBJ databases">
        <authorList>
            <person name="Corre E."/>
            <person name="Pelletier E."/>
            <person name="Niang G."/>
            <person name="Scheremetjew M."/>
            <person name="Finn R."/>
            <person name="Kale V."/>
            <person name="Holt S."/>
            <person name="Cochrane G."/>
            <person name="Meng A."/>
            <person name="Brown T."/>
            <person name="Cohen L."/>
        </authorList>
    </citation>
    <scope>NUCLEOTIDE SEQUENCE</scope>
    <source>
        <strain evidence="1">MM31A-1</strain>
    </source>
</reference>
<dbReference type="EMBL" id="HBIO01014442">
    <property type="protein sequence ID" value="CAE0466315.1"/>
    <property type="molecule type" value="Transcribed_RNA"/>
</dbReference>
<accession>A0A7S3V9K1</accession>
<name>A0A7S3V9K1_9STRA</name>
<gene>
    <name evidence="1" type="ORF">CDEB00056_LOCUS11167</name>
</gene>
<protein>
    <submittedName>
        <fullName evidence="1">Uncharacterized protein</fullName>
    </submittedName>
</protein>